<dbReference type="Proteomes" id="UP000490939">
    <property type="component" value="Unassembled WGS sequence"/>
</dbReference>
<name>A0A8H3Z2W0_VENIN</name>
<evidence type="ECO:0000313" key="1">
    <source>
        <dbReference type="EMBL" id="KAE9973847.1"/>
    </source>
</evidence>
<protein>
    <submittedName>
        <fullName evidence="2">Uncharacterized protein</fullName>
    </submittedName>
</protein>
<organism evidence="2 3">
    <name type="scientific">Venturia inaequalis</name>
    <name type="common">Apple scab fungus</name>
    <dbReference type="NCBI Taxonomy" id="5025"/>
    <lineage>
        <taxon>Eukaryota</taxon>
        <taxon>Fungi</taxon>
        <taxon>Dikarya</taxon>
        <taxon>Ascomycota</taxon>
        <taxon>Pezizomycotina</taxon>
        <taxon>Dothideomycetes</taxon>
        <taxon>Pleosporomycetidae</taxon>
        <taxon>Venturiales</taxon>
        <taxon>Venturiaceae</taxon>
        <taxon>Venturia</taxon>
    </lineage>
</organism>
<keyword evidence="3" id="KW-1185">Reference proteome</keyword>
<dbReference type="Proteomes" id="UP000433883">
    <property type="component" value="Unassembled WGS sequence"/>
</dbReference>
<accession>A0A8H3Z2W0</accession>
<evidence type="ECO:0000313" key="2">
    <source>
        <dbReference type="EMBL" id="KAE9983259.1"/>
    </source>
</evidence>
<gene>
    <name evidence="1" type="ORF">BLS_003397</name>
    <name evidence="2" type="ORF">EG327_005561</name>
</gene>
<dbReference type="EMBL" id="WNWR01000320">
    <property type="protein sequence ID" value="KAE9983259.1"/>
    <property type="molecule type" value="Genomic_DNA"/>
</dbReference>
<evidence type="ECO:0000313" key="3">
    <source>
        <dbReference type="Proteomes" id="UP000490939"/>
    </source>
</evidence>
<dbReference type="EMBL" id="WNWQ01000221">
    <property type="protein sequence ID" value="KAE9973847.1"/>
    <property type="molecule type" value="Genomic_DNA"/>
</dbReference>
<dbReference type="OrthoDB" id="3931127at2759"/>
<proteinExistence type="predicted"/>
<dbReference type="AlphaFoldDB" id="A0A8H3Z2W0"/>
<reference evidence="2 3" key="1">
    <citation type="submission" date="2019-07" db="EMBL/GenBank/DDBJ databases">
        <title>Venturia inaequalis Genome Resource.</title>
        <authorList>
            <person name="Lichtner F.J."/>
        </authorList>
    </citation>
    <scope>NUCLEOTIDE SEQUENCE [LARGE SCALE GENOMIC DNA]</scope>
    <source>
        <strain evidence="1">Bline_iso_100314</strain>
        <strain evidence="2 3">DMI_063113</strain>
    </source>
</reference>
<comment type="caution">
    <text evidence="2">The sequence shown here is derived from an EMBL/GenBank/DDBJ whole genome shotgun (WGS) entry which is preliminary data.</text>
</comment>
<sequence>MKQKTLPERPKVDNGPNIVTTTTTMAALIPNFDIVDTFVDDVQITANDYAQTAQAHATAAATHATAAQTHANHIAAVVPELKKYRNVAAPDLQAVMDRIDRMADAVMRRFDAIDDRFDTLDTKMQATNFNNMARTQNSFLTNETDALVPLHNWENNLEIVGLPATLGDIKSMRNHVLGGILEALGAPVPTGVDARKEGLRVALGLKPPMSRSYT</sequence>